<organism evidence="2 3">
    <name type="scientific">Plutella xylostella</name>
    <name type="common">Diamondback moth</name>
    <name type="synonym">Plutella maculipennis</name>
    <dbReference type="NCBI Taxonomy" id="51655"/>
    <lineage>
        <taxon>Eukaryota</taxon>
        <taxon>Metazoa</taxon>
        <taxon>Ecdysozoa</taxon>
        <taxon>Arthropoda</taxon>
        <taxon>Hexapoda</taxon>
        <taxon>Insecta</taxon>
        <taxon>Pterygota</taxon>
        <taxon>Neoptera</taxon>
        <taxon>Endopterygota</taxon>
        <taxon>Lepidoptera</taxon>
        <taxon>Glossata</taxon>
        <taxon>Ditrysia</taxon>
        <taxon>Yponomeutoidea</taxon>
        <taxon>Plutellidae</taxon>
        <taxon>Plutella</taxon>
    </lineage>
</organism>
<dbReference type="Proteomes" id="UP000653454">
    <property type="component" value="Unassembled WGS sequence"/>
</dbReference>
<evidence type="ECO:0000313" key="3">
    <source>
        <dbReference type="Proteomes" id="UP000653454"/>
    </source>
</evidence>
<feature type="compositionally biased region" description="Basic and acidic residues" evidence="1">
    <location>
        <begin position="260"/>
        <end position="301"/>
    </location>
</feature>
<proteinExistence type="predicted"/>
<feature type="region of interest" description="Disordered" evidence="1">
    <location>
        <begin position="329"/>
        <end position="349"/>
    </location>
</feature>
<dbReference type="AlphaFoldDB" id="A0A8S4FTD3"/>
<feature type="region of interest" description="Disordered" evidence="1">
    <location>
        <begin position="1"/>
        <end position="82"/>
    </location>
</feature>
<feature type="region of interest" description="Disordered" evidence="1">
    <location>
        <begin position="422"/>
        <end position="462"/>
    </location>
</feature>
<feature type="compositionally biased region" description="Basic and acidic residues" evidence="1">
    <location>
        <begin position="375"/>
        <end position="384"/>
    </location>
</feature>
<sequence length="462" mass="51366">MRRQLGEDDSSTSCCGRASSGWSMMRDDGLGVENSRMGCPEGGPDALEPASDDDDDEEQEQTDDGSSDVDDDDKPLDPRAGRVNVVLPSLPVPAAALAELMRGLLRKTGTSAHMRVKLCMKRFEQLAASVYPLKVPELQQLPSAPELRTAPARVAARQLRNMEKQMMSDADDLALRGLGRKHRKRLLARRRAGLSIADDLAAIRAAAASGTDSAWQVEEAAPAPKKTKTEDNYIEFLNRKNDKKRKQNEESNPSSPPKKQKVDEKAKVKDKTSKLKITVKDKAEKKKEISKDSPKRAEKVKIIITDNPKNNKLEKKVAKVNGDVKIKEKPTQKDVTKKPAAAEKQVAVDKKLDSKKGPFVVVNKLKNFQKQISPKSEKNLDKRAKLSAKSPDKNTSYSTPKKVKFVLKNNSMQETIDYYKSVRQSPNIPYDGSKKPSKTNLKPNSTPSPINPFFKKKLRLKC</sequence>
<feature type="region of interest" description="Disordered" evidence="1">
    <location>
        <begin position="211"/>
        <end position="316"/>
    </location>
</feature>
<feature type="region of interest" description="Disordered" evidence="1">
    <location>
        <begin position="372"/>
        <end position="401"/>
    </location>
</feature>
<evidence type="ECO:0000256" key="1">
    <source>
        <dbReference type="SAM" id="MobiDB-lite"/>
    </source>
</evidence>
<evidence type="ECO:0000313" key="2">
    <source>
        <dbReference type="EMBL" id="CAG9131895.1"/>
    </source>
</evidence>
<feature type="compositionally biased region" description="Polar residues" evidence="1">
    <location>
        <begin position="438"/>
        <end position="448"/>
    </location>
</feature>
<feature type="compositionally biased region" description="Acidic residues" evidence="1">
    <location>
        <begin position="50"/>
        <end position="74"/>
    </location>
</feature>
<gene>
    <name evidence="2" type="ORF">PLXY2_LOCUS10400</name>
</gene>
<keyword evidence="3" id="KW-1185">Reference proteome</keyword>
<accession>A0A8S4FTD3</accession>
<dbReference type="EMBL" id="CAJHNJ030000046">
    <property type="protein sequence ID" value="CAG9131895.1"/>
    <property type="molecule type" value="Genomic_DNA"/>
</dbReference>
<reference evidence="2" key="1">
    <citation type="submission" date="2020-11" db="EMBL/GenBank/DDBJ databases">
        <authorList>
            <person name="Whiteford S."/>
        </authorList>
    </citation>
    <scope>NUCLEOTIDE SEQUENCE</scope>
</reference>
<name>A0A8S4FTD3_PLUXY</name>
<protein>
    <submittedName>
        <fullName evidence="2">(diamondback moth) hypothetical protein</fullName>
    </submittedName>
</protein>
<comment type="caution">
    <text evidence="2">The sequence shown here is derived from an EMBL/GenBank/DDBJ whole genome shotgun (WGS) entry which is preliminary data.</text>
</comment>